<sequence length="322" mass="33054">MVHLRIVVPPGRTDEVLEELGGNRSVCNVILLPGAGIDPPGDVILCDVAPEDASVVVADLKVLKIHHAGSIALEQVDSQVSRGADAAVAHAHGSPADAVVWEEVEARTSEGAELSWSHVIFMAMAGIIAACGILLDSSILIVGAMVVSPDFGPVAGVCVGVVNRRPQLALRSLLALAVGVPTAITVAWLFTVIGRATGLMPETFSDAASSLASIISAPDAYSLIVAASAGVVGIMSLTSAKSGALIGVLISVTTIPAAANIGVSFAYQDWSSWRGSQIQLAANITMLLVSGILTLAAQRALYERRLARHLRDRAAAAAGVTP</sequence>
<dbReference type="Proteomes" id="UP001058860">
    <property type="component" value="Chromosome"/>
</dbReference>
<dbReference type="PANTHER" id="PTHR20992:SF9">
    <property type="entry name" value="AT15442P-RELATED"/>
    <property type="match status" value="1"/>
</dbReference>
<dbReference type="Pfam" id="PF04087">
    <property type="entry name" value="DUF389"/>
    <property type="match status" value="1"/>
</dbReference>
<keyword evidence="1" id="KW-0812">Transmembrane</keyword>
<evidence type="ECO:0000313" key="3">
    <source>
        <dbReference type="Proteomes" id="UP001058860"/>
    </source>
</evidence>
<dbReference type="PANTHER" id="PTHR20992">
    <property type="entry name" value="AT15442P-RELATED"/>
    <property type="match status" value="1"/>
</dbReference>
<name>A0ABY5PCQ4_9ACTN</name>
<feature type="transmembrane region" description="Helical" evidence="1">
    <location>
        <begin position="244"/>
        <end position="268"/>
    </location>
</feature>
<keyword evidence="3" id="KW-1185">Reference proteome</keyword>
<feature type="transmembrane region" description="Helical" evidence="1">
    <location>
        <begin position="174"/>
        <end position="200"/>
    </location>
</feature>
<feature type="transmembrane region" description="Helical" evidence="1">
    <location>
        <begin position="280"/>
        <end position="302"/>
    </location>
</feature>
<dbReference type="RefSeq" id="WP_353862850.1">
    <property type="nucleotide sequence ID" value="NZ_CP088295.1"/>
</dbReference>
<protein>
    <submittedName>
        <fullName evidence="2">DUF389 domain-containing protein</fullName>
    </submittedName>
</protein>
<proteinExistence type="predicted"/>
<feature type="transmembrane region" description="Helical" evidence="1">
    <location>
        <begin position="220"/>
        <end position="237"/>
    </location>
</feature>
<keyword evidence="1" id="KW-1133">Transmembrane helix</keyword>
<feature type="transmembrane region" description="Helical" evidence="1">
    <location>
        <begin position="141"/>
        <end position="162"/>
    </location>
</feature>
<gene>
    <name evidence="2" type="ORF">LRS13_16615</name>
</gene>
<organism evidence="2 3">
    <name type="scientific">Svornostia abyssi</name>
    <dbReference type="NCBI Taxonomy" id="2898438"/>
    <lineage>
        <taxon>Bacteria</taxon>
        <taxon>Bacillati</taxon>
        <taxon>Actinomycetota</taxon>
        <taxon>Thermoleophilia</taxon>
        <taxon>Solirubrobacterales</taxon>
        <taxon>Baekduiaceae</taxon>
        <taxon>Svornostia</taxon>
    </lineage>
</organism>
<accession>A0ABY5PCQ4</accession>
<dbReference type="InterPro" id="IPR005240">
    <property type="entry name" value="DUF389"/>
</dbReference>
<feature type="transmembrane region" description="Helical" evidence="1">
    <location>
        <begin position="116"/>
        <end position="135"/>
    </location>
</feature>
<keyword evidence="1" id="KW-0472">Membrane</keyword>
<evidence type="ECO:0000313" key="2">
    <source>
        <dbReference type="EMBL" id="UUY02322.1"/>
    </source>
</evidence>
<dbReference type="EMBL" id="CP088295">
    <property type="protein sequence ID" value="UUY02322.1"/>
    <property type="molecule type" value="Genomic_DNA"/>
</dbReference>
<evidence type="ECO:0000256" key="1">
    <source>
        <dbReference type="SAM" id="Phobius"/>
    </source>
</evidence>
<reference evidence="3" key="1">
    <citation type="submission" date="2021-11" db="EMBL/GenBank/DDBJ databases">
        <title>Cultivation dependent microbiological survey of springs from the worlds oldest radium mine currently devoted to the extraction of radon-saturated water.</title>
        <authorList>
            <person name="Kapinusova G."/>
            <person name="Smrhova T."/>
            <person name="Strejcek M."/>
            <person name="Suman J."/>
            <person name="Jani K."/>
            <person name="Pajer P."/>
            <person name="Uhlik O."/>
        </authorList>
    </citation>
    <scope>NUCLEOTIDE SEQUENCE [LARGE SCALE GENOMIC DNA]</scope>
    <source>
        <strain evidence="3">J379</strain>
    </source>
</reference>